<evidence type="ECO:0000256" key="5">
    <source>
        <dbReference type="ARBA" id="ARBA00022705"/>
    </source>
</evidence>
<keyword evidence="5" id="KW-0235">DNA replication</keyword>
<evidence type="ECO:0000256" key="6">
    <source>
        <dbReference type="ARBA" id="ARBA00022932"/>
    </source>
</evidence>
<dbReference type="InterPro" id="IPR027417">
    <property type="entry name" value="P-loop_NTPase"/>
</dbReference>
<dbReference type="GO" id="GO:0003677">
    <property type="term" value="F:DNA binding"/>
    <property type="evidence" value="ECO:0007669"/>
    <property type="project" value="InterPro"/>
</dbReference>
<keyword evidence="6" id="KW-0239">DNA-directed DNA polymerase</keyword>
<keyword evidence="3 11" id="KW-0808">Transferase</keyword>
<dbReference type="InterPro" id="IPR008921">
    <property type="entry name" value="DNA_pol3_clamp-load_cplx_C"/>
</dbReference>
<evidence type="ECO:0000313" key="12">
    <source>
        <dbReference type="Proteomes" id="UP000574276"/>
    </source>
</evidence>
<evidence type="ECO:0000313" key="11">
    <source>
        <dbReference type="EMBL" id="MBB2183112.1"/>
    </source>
</evidence>
<evidence type="ECO:0000256" key="1">
    <source>
        <dbReference type="ARBA" id="ARBA00012417"/>
    </source>
</evidence>
<comment type="similarity">
    <text evidence="7">Belongs to the DNA polymerase HolA subunit family.</text>
</comment>
<keyword evidence="4 11" id="KW-0548">Nucleotidyltransferase</keyword>
<dbReference type="RefSeq" id="WP_228352792.1">
    <property type="nucleotide sequence ID" value="NZ_JACEGA010000001.1"/>
</dbReference>
<dbReference type="Gene3D" id="3.40.50.300">
    <property type="entry name" value="P-loop containing nucleotide triphosphate hydrolases"/>
    <property type="match status" value="1"/>
</dbReference>
<dbReference type="Gene3D" id="1.10.8.60">
    <property type="match status" value="1"/>
</dbReference>
<dbReference type="InterPro" id="IPR005790">
    <property type="entry name" value="DNA_polIII_delta"/>
</dbReference>
<dbReference type="InterPro" id="IPR010372">
    <property type="entry name" value="DNA_pol3_delta_N"/>
</dbReference>
<comment type="catalytic activity">
    <reaction evidence="8">
        <text>DNA(n) + a 2'-deoxyribonucleoside 5'-triphosphate = DNA(n+1) + diphosphate</text>
        <dbReference type="Rhea" id="RHEA:22508"/>
        <dbReference type="Rhea" id="RHEA-COMP:17339"/>
        <dbReference type="Rhea" id="RHEA-COMP:17340"/>
        <dbReference type="ChEBI" id="CHEBI:33019"/>
        <dbReference type="ChEBI" id="CHEBI:61560"/>
        <dbReference type="ChEBI" id="CHEBI:173112"/>
        <dbReference type="EC" id="2.7.7.7"/>
    </reaction>
</comment>
<name>A0A839K1N3_9FIRM</name>
<organism evidence="11 12">
    <name type="scientific">Variimorphobacter saccharofermentans</name>
    <dbReference type="NCBI Taxonomy" id="2755051"/>
    <lineage>
        <taxon>Bacteria</taxon>
        <taxon>Bacillati</taxon>
        <taxon>Bacillota</taxon>
        <taxon>Clostridia</taxon>
        <taxon>Lachnospirales</taxon>
        <taxon>Lachnospiraceae</taxon>
        <taxon>Variimorphobacter</taxon>
    </lineage>
</organism>
<feature type="domain" description="DNA polymerase III delta subunit-like C-terminal" evidence="10">
    <location>
        <begin position="204"/>
        <end position="321"/>
    </location>
</feature>
<dbReference type="GO" id="GO:0009360">
    <property type="term" value="C:DNA polymerase III complex"/>
    <property type="evidence" value="ECO:0007669"/>
    <property type="project" value="InterPro"/>
</dbReference>
<dbReference type="Proteomes" id="UP000574276">
    <property type="component" value="Unassembled WGS sequence"/>
</dbReference>
<keyword evidence="12" id="KW-1185">Reference proteome</keyword>
<protein>
    <recommendedName>
        <fullName evidence="2">DNA polymerase III subunit delta</fullName>
        <ecNumber evidence="1">2.7.7.7</ecNumber>
    </recommendedName>
</protein>
<accession>A0A839K1N3</accession>
<feature type="domain" description="DNA polymerase III delta N-terminal" evidence="9">
    <location>
        <begin position="17"/>
        <end position="128"/>
    </location>
</feature>
<comment type="caution">
    <text evidence="11">The sequence shown here is derived from an EMBL/GenBank/DDBJ whole genome shotgun (WGS) entry which is preliminary data.</text>
</comment>
<evidence type="ECO:0000259" key="10">
    <source>
        <dbReference type="Pfam" id="PF21694"/>
    </source>
</evidence>
<dbReference type="AlphaFoldDB" id="A0A839K1N3"/>
<evidence type="ECO:0000256" key="2">
    <source>
        <dbReference type="ARBA" id="ARBA00017703"/>
    </source>
</evidence>
<evidence type="ECO:0000256" key="7">
    <source>
        <dbReference type="ARBA" id="ARBA00034754"/>
    </source>
</evidence>
<evidence type="ECO:0000259" key="9">
    <source>
        <dbReference type="Pfam" id="PF06144"/>
    </source>
</evidence>
<dbReference type="EC" id="2.7.7.7" evidence="1"/>
<evidence type="ECO:0000256" key="4">
    <source>
        <dbReference type="ARBA" id="ARBA00022695"/>
    </source>
</evidence>
<dbReference type="InterPro" id="IPR048466">
    <property type="entry name" value="DNA_pol3_delta-like_C"/>
</dbReference>
<sequence length="328" mass="37416">MKVIKEHIRTGSFKSYYLLYGSEDYLKKLYRDKLKNAILKDDSDMNFSYFEGRDVDPDKVSQIAQTLPFFSDYRLIIIENSGLFKAQSELSGLIADIPASTIILFVESEIDKRNKLYKFVKDHGTVSEMNGLDEKNLKLFVISLLDAEGKRISESTVLYLLDKTGTDMVNIANEVQKLISYTLNKDIILPEDIDAVITTQVSGKIFQMIDAIGNQQPDKALELYYDLLSVREKPMSILYLIIRHFNILLQAKELQTLGFPSSNMSEKLGVPPFAVSKYLGQSRNFTIKQLKNALEFGTDIEEQIKTGRMLEKIGVELFILTFSKKQGR</sequence>
<proteinExistence type="inferred from homology"/>
<dbReference type="GO" id="GO:0006261">
    <property type="term" value="P:DNA-templated DNA replication"/>
    <property type="evidence" value="ECO:0007669"/>
    <property type="project" value="TreeGrafter"/>
</dbReference>
<dbReference type="Pfam" id="PF21694">
    <property type="entry name" value="DNA_pol3_delta_C"/>
    <property type="match status" value="1"/>
</dbReference>
<gene>
    <name evidence="11" type="primary">holA</name>
    <name evidence="11" type="ORF">H0486_09495</name>
</gene>
<dbReference type="SUPFAM" id="SSF48019">
    <property type="entry name" value="post-AAA+ oligomerization domain-like"/>
    <property type="match status" value="1"/>
</dbReference>
<dbReference type="SUPFAM" id="SSF52540">
    <property type="entry name" value="P-loop containing nucleoside triphosphate hydrolases"/>
    <property type="match status" value="1"/>
</dbReference>
<dbReference type="NCBIfam" id="TIGR01128">
    <property type="entry name" value="holA"/>
    <property type="match status" value="1"/>
</dbReference>
<dbReference type="PANTHER" id="PTHR34388">
    <property type="entry name" value="DNA POLYMERASE III SUBUNIT DELTA"/>
    <property type="match status" value="1"/>
</dbReference>
<dbReference type="EMBL" id="JACEGA010000001">
    <property type="protein sequence ID" value="MBB2183112.1"/>
    <property type="molecule type" value="Genomic_DNA"/>
</dbReference>
<dbReference type="Gene3D" id="1.20.272.10">
    <property type="match status" value="1"/>
</dbReference>
<evidence type="ECO:0000256" key="3">
    <source>
        <dbReference type="ARBA" id="ARBA00022679"/>
    </source>
</evidence>
<dbReference type="GO" id="GO:0003887">
    <property type="term" value="F:DNA-directed DNA polymerase activity"/>
    <property type="evidence" value="ECO:0007669"/>
    <property type="project" value="UniProtKB-KW"/>
</dbReference>
<dbReference type="Pfam" id="PF06144">
    <property type="entry name" value="DNA_pol3_delta"/>
    <property type="match status" value="1"/>
</dbReference>
<evidence type="ECO:0000256" key="8">
    <source>
        <dbReference type="ARBA" id="ARBA00049244"/>
    </source>
</evidence>
<reference evidence="11 12" key="1">
    <citation type="submission" date="2020-07" db="EMBL/GenBank/DDBJ databases">
        <title>Characterization and genome sequencing of isolate MD1, a novel member within the family Lachnospiraceae.</title>
        <authorList>
            <person name="Rettenmaier R."/>
            <person name="Di Bello L."/>
            <person name="Zinser C."/>
            <person name="Scheitz K."/>
            <person name="Liebl W."/>
            <person name="Zverlov V."/>
        </authorList>
    </citation>
    <scope>NUCLEOTIDE SEQUENCE [LARGE SCALE GENOMIC DNA]</scope>
    <source>
        <strain evidence="11 12">MD1</strain>
    </source>
</reference>
<dbReference type="PANTHER" id="PTHR34388:SF1">
    <property type="entry name" value="DNA POLYMERASE III SUBUNIT DELTA"/>
    <property type="match status" value="1"/>
</dbReference>